<feature type="chain" id="PRO_5012838145" description="Secreted protein" evidence="1">
    <location>
        <begin position="19"/>
        <end position="99"/>
    </location>
</feature>
<dbReference type="OrthoDB" id="1699231at2759"/>
<name>A0A1M2VGP3_TRAPU</name>
<comment type="caution">
    <text evidence="2">The sequence shown here is derived from an EMBL/GenBank/DDBJ whole genome shotgun (WGS) entry which is preliminary data.</text>
</comment>
<accession>A0A1M2VGP3</accession>
<reference evidence="2 3" key="1">
    <citation type="submission" date="2016-10" db="EMBL/GenBank/DDBJ databases">
        <title>Genome sequence of the basidiomycete white-rot fungus Trametes pubescens.</title>
        <authorList>
            <person name="Makela M.R."/>
            <person name="Granchi Z."/>
            <person name="Peng M."/>
            <person name="De Vries R.P."/>
            <person name="Grigoriev I."/>
            <person name="Riley R."/>
            <person name="Hilden K."/>
        </authorList>
    </citation>
    <scope>NUCLEOTIDE SEQUENCE [LARGE SCALE GENOMIC DNA]</scope>
    <source>
        <strain evidence="2 3">FBCC735</strain>
    </source>
</reference>
<evidence type="ECO:0008006" key="4">
    <source>
        <dbReference type="Google" id="ProtNLM"/>
    </source>
</evidence>
<evidence type="ECO:0000313" key="3">
    <source>
        <dbReference type="Proteomes" id="UP000184267"/>
    </source>
</evidence>
<evidence type="ECO:0000313" key="2">
    <source>
        <dbReference type="EMBL" id="OJT06762.1"/>
    </source>
</evidence>
<keyword evidence="1" id="KW-0732">Signal</keyword>
<dbReference type="Proteomes" id="UP000184267">
    <property type="component" value="Unassembled WGS sequence"/>
</dbReference>
<sequence>MLWWMPLLVLFAWWTGKPFHLLFGTCPGAALSCQCGRGLMGSREDYFEVALLLGSCFLVNYVTADGKTNFAEATATWLYPGQPQVGFLLSCSRVVVIME</sequence>
<dbReference type="OMA" id="HEMLRCE"/>
<protein>
    <recommendedName>
        <fullName evidence="4">Secreted protein</fullName>
    </recommendedName>
</protein>
<evidence type="ECO:0000256" key="1">
    <source>
        <dbReference type="SAM" id="SignalP"/>
    </source>
</evidence>
<gene>
    <name evidence="2" type="ORF">TRAPUB_2381</name>
</gene>
<dbReference type="EMBL" id="MNAD01001264">
    <property type="protein sequence ID" value="OJT06762.1"/>
    <property type="molecule type" value="Genomic_DNA"/>
</dbReference>
<organism evidence="2 3">
    <name type="scientific">Trametes pubescens</name>
    <name type="common">White-rot fungus</name>
    <dbReference type="NCBI Taxonomy" id="154538"/>
    <lineage>
        <taxon>Eukaryota</taxon>
        <taxon>Fungi</taxon>
        <taxon>Dikarya</taxon>
        <taxon>Basidiomycota</taxon>
        <taxon>Agaricomycotina</taxon>
        <taxon>Agaricomycetes</taxon>
        <taxon>Polyporales</taxon>
        <taxon>Polyporaceae</taxon>
        <taxon>Trametes</taxon>
    </lineage>
</organism>
<dbReference type="AlphaFoldDB" id="A0A1M2VGP3"/>
<proteinExistence type="predicted"/>
<dbReference type="STRING" id="154538.A0A1M2VGP3"/>
<keyword evidence="3" id="KW-1185">Reference proteome</keyword>
<feature type="signal peptide" evidence="1">
    <location>
        <begin position="1"/>
        <end position="18"/>
    </location>
</feature>